<dbReference type="OrthoDB" id="41532at2759"/>
<sequence length="132" mass="13752">MGKNSSTLAYQIAPPAASTMAPAASPAGAQPSSIYVFAAPQHSHLVPYMAALQGTCITVDHMTGAFLPPLNHEKLLAWWKERIADAAAGRVAILFLLDESEPGTRPKGAELVGVALLSLPASETSPFRGPCS</sequence>
<dbReference type="RefSeq" id="XP_009218845.1">
    <property type="nucleotide sequence ID" value="XM_009220581.1"/>
</dbReference>
<dbReference type="STRING" id="644352.J3NNE8"/>
<evidence type="ECO:0000313" key="3">
    <source>
        <dbReference type="Proteomes" id="UP000006039"/>
    </source>
</evidence>
<proteinExistence type="predicted"/>
<name>J3NNE8_GAET3</name>
<organism evidence="1">
    <name type="scientific">Gaeumannomyces tritici (strain R3-111a-1)</name>
    <name type="common">Wheat and barley take-all root rot fungus</name>
    <name type="synonym">Gaeumannomyces graminis var. tritici</name>
    <dbReference type="NCBI Taxonomy" id="644352"/>
    <lineage>
        <taxon>Eukaryota</taxon>
        <taxon>Fungi</taxon>
        <taxon>Dikarya</taxon>
        <taxon>Ascomycota</taxon>
        <taxon>Pezizomycotina</taxon>
        <taxon>Sordariomycetes</taxon>
        <taxon>Sordariomycetidae</taxon>
        <taxon>Magnaporthales</taxon>
        <taxon>Magnaporthaceae</taxon>
        <taxon>Gaeumannomyces</taxon>
    </lineage>
</organism>
<protein>
    <submittedName>
        <fullName evidence="1 2">Uncharacterized protein</fullName>
    </submittedName>
</protein>
<dbReference type="GeneID" id="20343262"/>
<dbReference type="EMBL" id="GL385396">
    <property type="protein sequence ID" value="EJT77700.1"/>
    <property type="molecule type" value="Genomic_DNA"/>
</dbReference>
<dbReference type="EnsemblFungi" id="EJT77700">
    <property type="protein sequence ID" value="EJT77700"/>
    <property type="gene ID" value="GGTG_02804"/>
</dbReference>
<accession>J3NNE8</accession>
<gene>
    <name evidence="2" type="primary">20343262</name>
    <name evidence="1" type="ORF">GGTG_02804</name>
</gene>
<evidence type="ECO:0000313" key="1">
    <source>
        <dbReference type="EMBL" id="EJT77700.1"/>
    </source>
</evidence>
<dbReference type="HOGENOM" id="CLU_1917192_0_0_1"/>
<dbReference type="AlphaFoldDB" id="J3NNE8"/>
<reference evidence="1" key="2">
    <citation type="submission" date="2010-07" db="EMBL/GenBank/DDBJ databases">
        <authorList>
            <consortium name="The Broad Institute Genome Sequencing Platform"/>
            <consortium name="Broad Institute Genome Sequencing Center for Infectious Disease"/>
            <person name="Ma L.-J."/>
            <person name="Dead R."/>
            <person name="Young S."/>
            <person name="Zeng Q."/>
            <person name="Koehrsen M."/>
            <person name="Alvarado L."/>
            <person name="Berlin A."/>
            <person name="Chapman S.B."/>
            <person name="Chen Z."/>
            <person name="Freedman E."/>
            <person name="Gellesch M."/>
            <person name="Goldberg J."/>
            <person name="Griggs A."/>
            <person name="Gujja S."/>
            <person name="Heilman E.R."/>
            <person name="Heiman D."/>
            <person name="Hepburn T."/>
            <person name="Howarth C."/>
            <person name="Jen D."/>
            <person name="Larson L."/>
            <person name="Mehta T."/>
            <person name="Neiman D."/>
            <person name="Pearson M."/>
            <person name="Roberts A."/>
            <person name="Saif S."/>
            <person name="Shea T."/>
            <person name="Shenoy N."/>
            <person name="Sisk P."/>
            <person name="Stolte C."/>
            <person name="Sykes S."/>
            <person name="Walk T."/>
            <person name="White J."/>
            <person name="Yandava C."/>
            <person name="Haas B."/>
            <person name="Nusbaum C."/>
            <person name="Birren B."/>
        </authorList>
    </citation>
    <scope>NUCLEOTIDE SEQUENCE</scope>
    <source>
        <strain evidence="1">R3-111a-1</strain>
    </source>
</reference>
<reference evidence="2" key="5">
    <citation type="submission" date="2018-04" db="UniProtKB">
        <authorList>
            <consortium name="EnsemblFungi"/>
        </authorList>
    </citation>
    <scope>IDENTIFICATION</scope>
    <source>
        <strain evidence="2">R3-111a-1</strain>
    </source>
</reference>
<keyword evidence="3" id="KW-1185">Reference proteome</keyword>
<reference evidence="1" key="3">
    <citation type="submission" date="2010-09" db="EMBL/GenBank/DDBJ databases">
        <title>Annotation of Gaeumannomyces graminis var. tritici R3-111a-1.</title>
        <authorList>
            <consortium name="The Broad Institute Genome Sequencing Platform"/>
            <person name="Ma L.-J."/>
            <person name="Dead R."/>
            <person name="Young S.K."/>
            <person name="Zeng Q."/>
            <person name="Gargeya S."/>
            <person name="Fitzgerald M."/>
            <person name="Haas B."/>
            <person name="Abouelleil A."/>
            <person name="Alvarado L."/>
            <person name="Arachchi H.M."/>
            <person name="Berlin A."/>
            <person name="Brown A."/>
            <person name="Chapman S.B."/>
            <person name="Chen Z."/>
            <person name="Dunbar C."/>
            <person name="Freedman E."/>
            <person name="Gearin G."/>
            <person name="Gellesch M."/>
            <person name="Goldberg J."/>
            <person name="Griggs A."/>
            <person name="Gujja S."/>
            <person name="Heiman D."/>
            <person name="Howarth C."/>
            <person name="Larson L."/>
            <person name="Lui A."/>
            <person name="MacDonald P.J.P."/>
            <person name="Mehta T."/>
            <person name="Montmayeur A."/>
            <person name="Murphy C."/>
            <person name="Neiman D."/>
            <person name="Pearson M."/>
            <person name="Priest M."/>
            <person name="Roberts A."/>
            <person name="Saif S."/>
            <person name="Shea T."/>
            <person name="Shenoy N."/>
            <person name="Sisk P."/>
            <person name="Stolte C."/>
            <person name="Sykes S."/>
            <person name="Yandava C."/>
            <person name="Wortman J."/>
            <person name="Nusbaum C."/>
            <person name="Birren B."/>
        </authorList>
    </citation>
    <scope>NUCLEOTIDE SEQUENCE</scope>
    <source>
        <strain evidence="1">R3-111a-1</strain>
    </source>
</reference>
<reference evidence="3" key="1">
    <citation type="submission" date="2010-07" db="EMBL/GenBank/DDBJ databases">
        <title>The genome sequence of Gaeumannomyces graminis var. tritici strain R3-111a-1.</title>
        <authorList>
            <consortium name="The Broad Institute Genome Sequencing Platform"/>
            <person name="Ma L.-J."/>
            <person name="Dead R."/>
            <person name="Young S."/>
            <person name="Zeng Q."/>
            <person name="Koehrsen M."/>
            <person name="Alvarado L."/>
            <person name="Berlin A."/>
            <person name="Chapman S.B."/>
            <person name="Chen Z."/>
            <person name="Freedman E."/>
            <person name="Gellesch M."/>
            <person name="Goldberg J."/>
            <person name="Griggs A."/>
            <person name="Gujja S."/>
            <person name="Heilman E.R."/>
            <person name="Heiman D."/>
            <person name="Hepburn T."/>
            <person name="Howarth C."/>
            <person name="Jen D."/>
            <person name="Larson L."/>
            <person name="Mehta T."/>
            <person name="Neiman D."/>
            <person name="Pearson M."/>
            <person name="Roberts A."/>
            <person name="Saif S."/>
            <person name="Shea T."/>
            <person name="Shenoy N."/>
            <person name="Sisk P."/>
            <person name="Stolte C."/>
            <person name="Sykes S."/>
            <person name="Walk T."/>
            <person name="White J."/>
            <person name="Yandava C."/>
            <person name="Haas B."/>
            <person name="Nusbaum C."/>
            <person name="Birren B."/>
        </authorList>
    </citation>
    <scope>NUCLEOTIDE SEQUENCE [LARGE SCALE GENOMIC DNA]</scope>
    <source>
        <strain evidence="3">R3-111a-1</strain>
    </source>
</reference>
<evidence type="ECO:0000313" key="2">
    <source>
        <dbReference type="EnsemblFungi" id="EJT77700"/>
    </source>
</evidence>
<dbReference type="VEuPathDB" id="FungiDB:GGTG_02804"/>
<dbReference type="Gene3D" id="3.40.630.30">
    <property type="match status" value="1"/>
</dbReference>
<dbReference type="eggNOG" id="ENOG502SDXU">
    <property type="taxonomic scope" value="Eukaryota"/>
</dbReference>
<reference evidence="2" key="4">
    <citation type="journal article" date="2015" name="G3 (Bethesda)">
        <title>Genome sequences of three phytopathogenic species of the Magnaporthaceae family of fungi.</title>
        <authorList>
            <person name="Okagaki L.H."/>
            <person name="Nunes C.C."/>
            <person name="Sailsbery J."/>
            <person name="Clay B."/>
            <person name="Brown D."/>
            <person name="John T."/>
            <person name="Oh Y."/>
            <person name="Young N."/>
            <person name="Fitzgerald M."/>
            <person name="Haas B.J."/>
            <person name="Zeng Q."/>
            <person name="Young S."/>
            <person name="Adiconis X."/>
            <person name="Fan L."/>
            <person name="Levin J.Z."/>
            <person name="Mitchell T.K."/>
            <person name="Okubara P.A."/>
            <person name="Farman M.L."/>
            <person name="Kohn L.M."/>
            <person name="Birren B."/>
            <person name="Ma L.-J."/>
            <person name="Dean R.A."/>
        </authorList>
    </citation>
    <scope>NUCLEOTIDE SEQUENCE</scope>
    <source>
        <strain evidence="2">R3-111a-1</strain>
    </source>
</reference>
<dbReference type="Proteomes" id="UP000006039">
    <property type="component" value="Unassembled WGS sequence"/>
</dbReference>